<dbReference type="GO" id="GO:0003677">
    <property type="term" value="F:DNA binding"/>
    <property type="evidence" value="ECO:0007669"/>
    <property type="project" value="UniProtKB-KW"/>
</dbReference>
<evidence type="ECO:0000259" key="4">
    <source>
        <dbReference type="PROSITE" id="PS51077"/>
    </source>
</evidence>
<keyword evidence="3" id="KW-0804">Transcription</keyword>
<gene>
    <name evidence="6" type="ORF">HF896_13865</name>
</gene>
<dbReference type="RefSeq" id="WP_103018724.1">
    <property type="nucleotide sequence ID" value="NZ_PGEJ01000027.1"/>
</dbReference>
<evidence type="ECO:0000313" key="7">
    <source>
        <dbReference type="Proteomes" id="UP000500755"/>
    </source>
</evidence>
<sequence>MAVNLPAPPADAPARPSEVRVLARGLAILRAFEPANEWRTNTELATLTELPKPTVSRLTANLTESGYLIYSAERAAYRLSTSVLALGYVAASNRNLVVIARPLMQEFADQHNLSVVLGSPDGGSMVCNEVAHSRSLLFTLRVRVGSRLRMGQSALGRALIGSMGDAERDRVLARLEETDHETWSVLHGQLKTVVSQMQRRGYVIAAGTLERGTNGVAVVIDTPDGPHGFALGCAAPSGILSVSRIESEVAPDLLALKRRLEAELSVTADGPDS</sequence>
<dbReference type="PANTHER" id="PTHR30136:SF33">
    <property type="entry name" value="TRANSCRIPTIONAL REGULATORY PROTEIN"/>
    <property type="match status" value="1"/>
</dbReference>
<proteinExistence type="predicted"/>
<evidence type="ECO:0000256" key="2">
    <source>
        <dbReference type="ARBA" id="ARBA00023125"/>
    </source>
</evidence>
<reference evidence="6 7" key="1">
    <citation type="submission" date="2020-05" db="EMBL/GenBank/DDBJ databases">
        <title>Complete genome sequence of Alicycliphilus denitrificans DP3.</title>
        <authorList>
            <person name="Chen X."/>
        </authorList>
    </citation>
    <scope>NUCLEOTIDE SEQUENCE [LARGE SCALE GENOMIC DNA]</scope>
    <source>
        <strain evidence="6 7">DP3</strain>
    </source>
</reference>
<evidence type="ECO:0000259" key="5">
    <source>
        <dbReference type="PROSITE" id="PS51078"/>
    </source>
</evidence>
<dbReference type="AlphaFoldDB" id="A0A858ZV64"/>
<dbReference type="PROSITE" id="PS51077">
    <property type="entry name" value="HTH_ICLR"/>
    <property type="match status" value="1"/>
</dbReference>
<dbReference type="InterPro" id="IPR050707">
    <property type="entry name" value="HTH_MetabolicPath_Reg"/>
</dbReference>
<feature type="domain" description="IclR-ED" evidence="5">
    <location>
        <begin position="82"/>
        <end position="266"/>
    </location>
</feature>
<evidence type="ECO:0000313" key="6">
    <source>
        <dbReference type="EMBL" id="QKD44643.1"/>
    </source>
</evidence>
<dbReference type="GO" id="GO:0003700">
    <property type="term" value="F:DNA-binding transcription factor activity"/>
    <property type="evidence" value="ECO:0007669"/>
    <property type="project" value="TreeGrafter"/>
</dbReference>
<dbReference type="InterPro" id="IPR036388">
    <property type="entry name" value="WH-like_DNA-bd_sf"/>
</dbReference>
<name>A0A858ZV64_9BURK</name>
<evidence type="ECO:0000256" key="3">
    <source>
        <dbReference type="ARBA" id="ARBA00023163"/>
    </source>
</evidence>
<keyword evidence="2" id="KW-0238">DNA-binding</keyword>
<dbReference type="PROSITE" id="PS51078">
    <property type="entry name" value="ICLR_ED"/>
    <property type="match status" value="1"/>
</dbReference>
<dbReference type="SUPFAM" id="SSF55781">
    <property type="entry name" value="GAF domain-like"/>
    <property type="match status" value="1"/>
</dbReference>
<protein>
    <submittedName>
        <fullName evidence="6">IclR family transcriptional regulator</fullName>
    </submittedName>
</protein>
<dbReference type="Gene3D" id="1.10.10.10">
    <property type="entry name" value="Winged helix-like DNA-binding domain superfamily/Winged helix DNA-binding domain"/>
    <property type="match status" value="1"/>
</dbReference>
<dbReference type="EMBL" id="CP051298">
    <property type="protein sequence ID" value="QKD44643.1"/>
    <property type="molecule type" value="Genomic_DNA"/>
</dbReference>
<dbReference type="Proteomes" id="UP000500755">
    <property type="component" value="Chromosome"/>
</dbReference>
<dbReference type="SMART" id="SM00346">
    <property type="entry name" value="HTH_ICLR"/>
    <property type="match status" value="1"/>
</dbReference>
<dbReference type="InterPro" id="IPR029016">
    <property type="entry name" value="GAF-like_dom_sf"/>
</dbReference>
<organism evidence="6 7">
    <name type="scientific">Alicycliphilus denitrificans</name>
    <dbReference type="NCBI Taxonomy" id="179636"/>
    <lineage>
        <taxon>Bacteria</taxon>
        <taxon>Pseudomonadati</taxon>
        <taxon>Pseudomonadota</taxon>
        <taxon>Betaproteobacteria</taxon>
        <taxon>Burkholderiales</taxon>
        <taxon>Comamonadaceae</taxon>
        <taxon>Alicycliphilus</taxon>
    </lineage>
</organism>
<dbReference type="Gene3D" id="3.30.450.40">
    <property type="match status" value="1"/>
</dbReference>
<dbReference type="InterPro" id="IPR036390">
    <property type="entry name" value="WH_DNA-bd_sf"/>
</dbReference>
<evidence type="ECO:0000256" key="1">
    <source>
        <dbReference type="ARBA" id="ARBA00023015"/>
    </source>
</evidence>
<dbReference type="Pfam" id="PF09339">
    <property type="entry name" value="HTH_IclR"/>
    <property type="match status" value="1"/>
</dbReference>
<dbReference type="InterPro" id="IPR005471">
    <property type="entry name" value="Tscrpt_reg_IclR_N"/>
</dbReference>
<keyword evidence="1" id="KW-0805">Transcription regulation</keyword>
<dbReference type="SUPFAM" id="SSF46785">
    <property type="entry name" value="Winged helix' DNA-binding domain"/>
    <property type="match status" value="1"/>
</dbReference>
<accession>A0A858ZV64</accession>
<dbReference type="Pfam" id="PF01614">
    <property type="entry name" value="IclR_C"/>
    <property type="match status" value="1"/>
</dbReference>
<feature type="domain" description="HTH iclR-type" evidence="4">
    <location>
        <begin position="19"/>
        <end position="81"/>
    </location>
</feature>
<dbReference type="InterPro" id="IPR014757">
    <property type="entry name" value="Tscrpt_reg_IclR_C"/>
</dbReference>
<dbReference type="GO" id="GO:0045892">
    <property type="term" value="P:negative regulation of DNA-templated transcription"/>
    <property type="evidence" value="ECO:0007669"/>
    <property type="project" value="TreeGrafter"/>
</dbReference>
<dbReference type="PANTHER" id="PTHR30136">
    <property type="entry name" value="HELIX-TURN-HELIX TRANSCRIPTIONAL REGULATOR, ICLR FAMILY"/>
    <property type="match status" value="1"/>
</dbReference>